<evidence type="ECO:0000259" key="8">
    <source>
        <dbReference type="Pfam" id="PF00266"/>
    </source>
</evidence>
<evidence type="ECO:0000256" key="5">
    <source>
        <dbReference type="ARBA" id="ARBA00022898"/>
    </source>
</evidence>
<keyword evidence="5 7" id="KW-0663">Pyridoxal phosphate</keyword>
<keyword evidence="10" id="KW-1185">Reference proteome</keyword>
<reference evidence="9 10" key="1">
    <citation type="submission" date="2016-10" db="EMBL/GenBank/DDBJ databases">
        <authorList>
            <person name="de Groot N.N."/>
        </authorList>
    </citation>
    <scope>NUCLEOTIDE SEQUENCE [LARGE SCALE GENOMIC DNA]</scope>
    <source>
        <strain evidence="9 10">CGMCC 4.3491</strain>
    </source>
</reference>
<dbReference type="EMBL" id="FNPZ01000003">
    <property type="protein sequence ID" value="SDZ25095.1"/>
    <property type="molecule type" value="Genomic_DNA"/>
</dbReference>
<dbReference type="OrthoDB" id="9766472at2"/>
<dbReference type="Gene3D" id="3.40.640.10">
    <property type="entry name" value="Type I PLP-dependent aspartate aminotransferase-like (Major domain)"/>
    <property type="match status" value="1"/>
</dbReference>
<dbReference type="InterPro" id="IPR000192">
    <property type="entry name" value="Aminotrans_V_dom"/>
</dbReference>
<evidence type="ECO:0000256" key="3">
    <source>
        <dbReference type="ARBA" id="ARBA00022576"/>
    </source>
</evidence>
<keyword evidence="9" id="KW-0670">Pyruvate</keyword>
<keyword evidence="4" id="KW-0808">Transferase</keyword>
<proteinExistence type="inferred from homology"/>
<dbReference type="STRING" id="381665.SAMN05216554_2819"/>
<dbReference type="InterPro" id="IPR015422">
    <property type="entry name" value="PyrdxlP-dep_Trfase_small"/>
</dbReference>
<comment type="cofactor">
    <cofactor evidence="1 7">
        <name>pyridoxal 5'-phosphate</name>
        <dbReference type="ChEBI" id="CHEBI:597326"/>
    </cofactor>
</comment>
<evidence type="ECO:0000256" key="4">
    <source>
        <dbReference type="ARBA" id="ARBA00022679"/>
    </source>
</evidence>
<evidence type="ECO:0000256" key="7">
    <source>
        <dbReference type="PIRSR" id="PIRSR000524-50"/>
    </source>
</evidence>
<dbReference type="InterPro" id="IPR015421">
    <property type="entry name" value="PyrdxlP-dep_Trfase_major"/>
</dbReference>
<dbReference type="PANTHER" id="PTHR21152">
    <property type="entry name" value="AMINOTRANSFERASE CLASS V"/>
    <property type="match status" value="1"/>
</dbReference>
<dbReference type="RefSeq" id="WP_092554893.1">
    <property type="nucleotide sequence ID" value="NZ_FNPZ01000003.1"/>
</dbReference>
<feature type="modified residue" description="N6-(pyridoxal phosphate)lysine" evidence="7">
    <location>
        <position position="191"/>
    </location>
</feature>
<feature type="domain" description="Aminotransferase class V" evidence="8">
    <location>
        <begin position="29"/>
        <end position="330"/>
    </location>
</feature>
<name>A0A1H3RID1_9MICO</name>
<dbReference type="GO" id="GO:0008453">
    <property type="term" value="F:alanine-glyoxylate transaminase activity"/>
    <property type="evidence" value="ECO:0007669"/>
    <property type="project" value="TreeGrafter"/>
</dbReference>
<evidence type="ECO:0000313" key="9">
    <source>
        <dbReference type="EMBL" id="SDZ25095.1"/>
    </source>
</evidence>
<dbReference type="SUPFAM" id="SSF53383">
    <property type="entry name" value="PLP-dependent transferases"/>
    <property type="match status" value="1"/>
</dbReference>
<dbReference type="Pfam" id="PF00266">
    <property type="entry name" value="Aminotran_5"/>
    <property type="match status" value="1"/>
</dbReference>
<keyword evidence="3" id="KW-0032">Aminotransferase</keyword>
<evidence type="ECO:0000313" key="10">
    <source>
        <dbReference type="Proteomes" id="UP000198891"/>
    </source>
</evidence>
<organism evidence="9 10">
    <name type="scientific">Herbiconiux ginsengi</name>
    <dbReference type="NCBI Taxonomy" id="381665"/>
    <lineage>
        <taxon>Bacteria</taxon>
        <taxon>Bacillati</taxon>
        <taxon>Actinomycetota</taxon>
        <taxon>Actinomycetes</taxon>
        <taxon>Micrococcales</taxon>
        <taxon>Microbacteriaceae</taxon>
        <taxon>Herbiconiux</taxon>
    </lineage>
</organism>
<accession>A0A1H3RID1</accession>
<feature type="binding site" evidence="6">
    <location>
        <position position="337"/>
    </location>
    <ligand>
        <name>substrate</name>
    </ligand>
</feature>
<comment type="similarity">
    <text evidence="2">Belongs to the class-V pyridoxal-phosphate-dependent aminotransferase family.</text>
</comment>
<evidence type="ECO:0000256" key="6">
    <source>
        <dbReference type="PIRSR" id="PIRSR000524-1"/>
    </source>
</evidence>
<sequence>MAHPDFTLSAGPVTVTARTLAGLGSPILYHYDPEFLATFRRTQGKVGQMFQTDNDIILMQGEAIVGLEGALRSLITPGMHVLNLVQGVFGKGTGYWIADFGAVLHEIEVGYDDAVSPAQVEEYLDAHPEIQMVCLVASETPSGTVTDVAAIGPMCRDRGILTYIDTVSGVLGMPWKTDEWGLDLCVAGAQKCLGGPPGVALISVSQKAWDVMYANPAAPRDSYLSLIDWKEKWLGEGRFPYTPSVSDMNGLEAALDQALEEGIDAVVARHEAAAAVTRAGARAMGLELWAKSEEIASACVTSIRLPDDIDNAVVRDHAREVYGVMLSHGQGAGNLVRLSHMGPTAGGLHSVVGLAALGRTLADLGMSVDIGAGLEAALALLSTQRR</sequence>
<dbReference type="GO" id="GO:0019265">
    <property type="term" value="P:glycine biosynthetic process, by transamination of glyoxylate"/>
    <property type="evidence" value="ECO:0007669"/>
    <property type="project" value="TreeGrafter"/>
</dbReference>
<evidence type="ECO:0000256" key="1">
    <source>
        <dbReference type="ARBA" id="ARBA00001933"/>
    </source>
</evidence>
<dbReference type="GO" id="GO:0004760">
    <property type="term" value="F:L-serine-pyruvate transaminase activity"/>
    <property type="evidence" value="ECO:0007669"/>
    <property type="project" value="TreeGrafter"/>
</dbReference>
<gene>
    <name evidence="9" type="ORF">SAMN05216554_2819</name>
</gene>
<dbReference type="InterPro" id="IPR024169">
    <property type="entry name" value="SP_NH2Trfase/AEP_transaminase"/>
</dbReference>
<dbReference type="Gene3D" id="3.90.1150.10">
    <property type="entry name" value="Aspartate Aminotransferase, domain 1"/>
    <property type="match status" value="1"/>
</dbReference>
<dbReference type="InterPro" id="IPR015424">
    <property type="entry name" value="PyrdxlP-dep_Trfase"/>
</dbReference>
<protein>
    <submittedName>
        <fullName evidence="9">Pyridoxamine--pyruvate transaminase</fullName>
    </submittedName>
</protein>
<dbReference type="AlphaFoldDB" id="A0A1H3RID1"/>
<dbReference type="PANTHER" id="PTHR21152:SF24">
    <property type="entry name" value="ALANINE--GLYOXYLATE AMINOTRANSFERASE 1"/>
    <property type="match status" value="1"/>
</dbReference>
<dbReference type="PIRSF" id="PIRSF000524">
    <property type="entry name" value="SPT"/>
    <property type="match status" value="1"/>
</dbReference>
<evidence type="ECO:0000256" key="2">
    <source>
        <dbReference type="ARBA" id="ARBA00009236"/>
    </source>
</evidence>
<dbReference type="Proteomes" id="UP000198891">
    <property type="component" value="Unassembled WGS sequence"/>
</dbReference>